<dbReference type="AlphaFoldDB" id="A0A418MTK1"/>
<reference evidence="2 3" key="1">
    <citation type="submission" date="2018-08" db="EMBL/GenBank/DDBJ databases">
        <title>Jishengella sp. nov., isolated from a root of Azadirachta indica A. Juss. var. siamensis Valenton.</title>
        <authorList>
            <person name="Kuncharoen N."/>
            <person name="Tanasupawat S."/>
            <person name="Kudo T."/>
            <person name="Ohkuma M."/>
        </authorList>
    </citation>
    <scope>NUCLEOTIDE SEQUENCE [LARGE SCALE GENOMIC DNA]</scope>
    <source>
        <strain evidence="2 3">AZ1-13</strain>
    </source>
</reference>
<keyword evidence="2" id="KW-0489">Methyltransferase</keyword>
<proteinExistence type="predicted"/>
<dbReference type="SUPFAM" id="SSF53335">
    <property type="entry name" value="S-adenosyl-L-methionine-dependent methyltransferases"/>
    <property type="match status" value="1"/>
</dbReference>
<evidence type="ECO:0000313" key="3">
    <source>
        <dbReference type="Proteomes" id="UP000283832"/>
    </source>
</evidence>
<evidence type="ECO:0000313" key="2">
    <source>
        <dbReference type="EMBL" id="RIV37426.1"/>
    </source>
</evidence>
<dbReference type="GO" id="GO:0008168">
    <property type="term" value="F:methyltransferase activity"/>
    <property type="evidence" value="ECO:0007669"/>
    <property type="project" value="UniProtKB-KW"/>
</dbReference>
<dbReference type="Gene3D" id="3.40.50.150">
    <property type="entry name" value="Vaccinia Virus protein VP39"/>
    <property type="match status" value="1"/>
</dbReference>
<feature type="domain" description="Ribosomal RNA large subunit methyltransferase K/L-like methyltransferase" evidence="1">
    <location>
        <begin position="140"/>
        <end position="264"/>
    </location>
</feature>
<dbReference type="InterPro" id="IPR000241">
    <property type="entry name" value="RlmKL-like_Mtase"/>
</dbReference>
<comment type="caution">
    <text evidence="2">The sequence shown here is derived from an EMBL/GenBank/DDBJ whole genome shotgun (WGS) entry which is preliminary data.</text>
</comment>
<keyword evidence="2" id="KW-0808">Transferase</keyword>
<sequence length="346" mass="37351">MERYGVLILPSGNRVYSGAAVELTRAELEIFGAAVLDGRISGVETATVGGVPYVTFGVDGGLSERDAALLGNLSSAYALFEFAGDLLRPVPLARLDRYDDDLVTILKYPGKTNEQFTKLLLNVTLLASAWAGELLTRRFRVLDPLCGRGTTVNQAMMYGFDAAGLDRDAKDFEAYQAFLTTWLKRKRIKHRVLESGPVRRERKVVGRRLRLEVAASREAHKAGDVQAVDVVSADTTRAGEFFRPASVDLVVADAPYGVQHGSRTADVLARDPLALLGAAVPGWARLLRPGGALGISWNTNVAGREAAARHLTDAGLVVLDEGPWRGLAHPVDQAIVRDVLVARKPG</sequence>
<dbReference type="OrthoDB" id="1637728at2"/>
<name>A0A418MTK1_9ACTN</name>
<dbReference type="GO" id="GO:0032259">
    <property type="term" value="P:methylation"/>
    <property type="evidence" value="ECO:0007669"/>
    <property type="project" value="UniProtKB-KW"/>
</dbReference>
<evidence type="ECO:0000259" key="1">
    <source>
        <dbReference type="Pfam" id="PF01170"/>
    </source>
</evidence>
<dbReference type="InterPro" id="IPR029063">
    <property type="entry name" value="SAM-dependent_MTases_sf"/>
</dbReference>
<dbReference type="Pfam" id="PF01170">
    <property type="entry name" value="UPF0020"/>
    <property type="match status" value="1"/>
</dbReference>
<dbReference type="EMBL" id="QXEC01000014">
    <property type="protein sequence ID" value="RIV37426.1"/>
    <property type="molecule type" value="Genomic_DNA"/>
</dbReference>
<protein>
    <submittedName>
        <fullName evidence="2">SAM-dependent methyltransferase</fullName>
    </submittedName>
</protein>
<keyword evidence="3" id="KW-1185">Reference proteome</keyword>
<accession>A0A418MTK1</accession>
<organism evidence="2 3">
    <name type="scientific">Micromonospora radicis</name>
    <dbReference type="NCBI Taxonomy" id="1894971"/>
    <lineage>
        <taxon>Bacteria</taxon>
        <taxon>Bacillati</taxon>
        <taxon>Actinomycetota</taxon>
        <taxon>Actinomycetes</taxon>
        <taxon>Micromonosporales</taxon>
        <taxon>Micromonosporaceae</taxon>
        <taxon>Micromonospora</taxon>
    </lineage>
</organism>
<dbReference type="Proteomes" id="UP000283832">
    <property type="component" value="Unassembled WGS sequence"/>
</dbReference>
<gene>
    <name evidence="2" type="ORF">D2L64_16315</name>
</gene>